<dbReference type="AlphaFoldDB" id="A0A9P6UJQ9"/>
<evidence type="ECO:0000256" key="1">
    <source>
        <dbReference type="SAM" id="MobiDB-lite"/>
    </source>
</evidence>
<evidence type="ECO:0000313" key="2">
    <source>
        <dbReference type="EMBL" id="KAG0305824.1"/>
    </source>
</evidence>
<feature type="compositionally biased region" description="Acidic residues" evidence="1">
    <location>
        <begin position="1"/>
        <end position="19"/>
    </location>
</feature>
<comment type="caution">
    <text evidence="2">The sequence shown here is derived from an EMBL/GenBank/DDBJ whole genome shotgun (WGS) entry which is preliminary data.</text>
</comment>
<protein>
    <submittedName>
        <fullName evidence="2">Uncharacterized protein</fullName>
    </submittedName>
</protein>
<keyword evidence="3" id="KW-1185">Reference proteome</keyword>
<proteinExistence type="predicted"/>
<evidence type="ECO:0000313" key="3">
    <source>
        <dbReference type="Proteomes" id="UP000738325"/>
    </source>
</evidence>
<feature type="region of interest" description="Disordered" evidence="1">
    <location>
        <begin position="1"/>
        <end position="22"/>
    </location>
</feature>
<gene>
    <name evidence="2" type="ORF">BGZ99_001967</name>
</gene>
<accession>A0A9P6UJQ9</accession>
<name>A0A9P6UJQ9_9FUNG</name>
<feature type="non-terminal residue" evidence="2">
    <location>
        <position position="91"/>
    </location>
</feature>
<dbReference type="EMBL" id="JAAAIP010001537">
    <property type="protein sequence ID" value="KAG0305824.1"/>
    <property type="molecule type" value="Genomic_DNA"/>
</dbReference>
<feature type="non-terminal residue" evidence="2">
    <location>
        <position position="1"/>
    </location>
</feature>
<dbReference type="Proteomes" id="UP000738325">
    <property type="component" value="Unassembled WGS sequence"/>
</dbReference>
<sequence length="91" mass="10663">DHDNDILTDNDNDNDDDGSIIDNDKDDYRILKVTLDREDAEYEPTVVMRRRLPSRRARRRQKSSLDVATARSCLLRVVKCLGFHQSDTELW</sequence>
<organism evidence="2 3">
    <name type="scientific">Dissophora globulifera</name>
    <dbReference type="NCBI Taxonomy" id="979702"/>
    <lineage>
        <taxon>Eukaryota</taxon>
        <taxon>Fungi</taxon>
        <taxon>Fungi incertae sedis</taxon>
        <taxon>Mucoromycota</taxon>
        <taxon>Mortierellomycotina</taxon>
        <taxon>Mortierellomycetes</taxon>
        <taxon>Mortierellales</taxon>
        <taxon>Mortierellaceae</taxon>
        <taxon>Dissophora</taxon>
    </lineage>
</organism>
<reference evidence="2" key="1">
    <citation type="journal article" date="2020" name="Fungal Divers.">
        <title>Resolving the Mortierellaceae phylogeny through synthesis of multi-gene phylogenetics and phylogenomics.</title>
        <authorList>
            <person name="Vandepol N."/>
            <person name="Liber J."/>
            <person name="Desiro A."/>
            <person name="Na H."/>
            <person name="Kennedy M."/>
            <person name="Barry K."/>
            <person name="Grigoriev I.V."/>
            <person name="Miller A.N."/>
            <person name="O'Donnell K."/>
            <person name="Stajich J.E."/>
            <person name="Bonito G."/>
        </authorList>
    </citation>
    <scope>NUCLEOTIDE SEQUENCE</scope>
    <source>
        <strain evidence="2">REB-010B</strain>
    </source>
</reference>